<evidence type="ECO:0000259" key="2">
    <source>
        <dbReference type="Pfam" id="PF01979"/>
    </source>
</evidence>
<dbReference type="InterPro" id="IPR050378">
    <property type="entry name" value="Metallo-dep_Hydrolases_sf"/>
</dbReference>
<accession>A0A0E9M0Q4</accession>
<dbReference type="PANTHER" id="PTHR11647">
    <property type="entry name" value="HYDRANTOINASE/DIHYDROPYRIMIDINASE FAMILY MEMBER"/>
    <property type="match status" value="1"/>
</dbReference>
<dbReference type="PANTHER" id="PTHR11647:SF1">
    <property type="entry name" value="COLLAPSIN RESPONSE MEDIATOR PROTEIN"/>
    <property type="match status" value="1"/>
</dbReference>
<dbReference type="Gene3D" id="3.20.20.140">
    <property type="entry name" value="Metal-dependent hydrolases"/>
    <property type="match status" value="2"/>
</dbReference>
<dbReference type="OrthoDB" id="9765462at2"/>
<comment type="cofactor">
    <cofactor evidence="1">
        <name>Zn(2+)</name>
        <dbReference type="ChEBI" id="CHEBI:29105"/>
    </cofactor>
</comment>
<reference evidence="3 4" key="1">
    <citation type="journal article" date="2015" name="Microbes Environ.">
        <title>Distribution and evolution of nitrogen fixation genes in the phylum bacteroidetes.</title>
        <authorList>
            <person name="Inoue J."/>
            <person name="Oshima K."/>
            <person name="Suda W."/>
            <person name="Sakamoto M."/>
            <person name="Iino T."/>
            <person name="Noda S."/>
            <person name="Hongoh Y."/>
            <person name="Hattori M."/>
            <person name="Ohkuma M."/>
        </authorList>
    </citation>
    <scope>NUCLEOTIDE SEQUENCE [LARGE SCALE GENOMIC DNA]</scope>
    <source>
        <strain evidence="3">JCM 15548</strain>
    </source>
</reference>
<feature type="domain" description="Amidohydrolase-related" evidence="2">
    <location>
        <begin position="246"/>
        <end position="357"/>
    </location>
</feature>
<dbReference type="Pfam" id="PF01979">
    <property type="entry name" value="Amidohydro_1"/>
    <property type="match status" value="1"/>
</dbReference>
<sequence>MQYTLLKNGLIVQPHRVLKGDLLIGNSRIMQIGAHLSDPNPETKIVDIQGKYILPGLIHYRSPFLKIQENAQFSAIYIALSHGGTFLMDVLKISKTTGFKESIEEARMTSQPIITDFSLHLDASSANKLSDKALNHCFIKEGATSFTLKWKHIHQLIEGKMKHLLNFIASNQLLLICESGTIKDSSLIGHPKFFASYLKQLSQAIEILRGEGTQVLITDIVSKEELDLIFGDYTSFNDNIYAAINLADTSIQIPEALTKEQLLTFGTHPNILLDPPILQSPSKGHQFIENKTMYSFLQNIVGGKAVTQKSLITLCNMYATRPAKLLGAYPQKGTLEPGADADLIIWSPVKSSSGLKPGANTSLLRTDIKGIITNGRFITEDDLIISDQLNGRYIYRNQTFEGPAPLITR</sequence>
<dbReference type="STRING" id="1236989.JCM15548_13415"/>
<evidence type="ECO:0000313" key="3">
    <source>
        <dbReference type="EMBL" id="GAO31079.1"/>
    </source>
</evidence>
<dbReference type="InterPro" id="IPR006680">
    <property type="entry name" value="Amidohydro-rel"/>
</dbReference>
<gene>
    <name evidence="3" type="ORF">JCM15548_13415</name>
</gene>
<dbReference type="GO" id="GO:0016810">
    <property type="term" value="F:hydrolase activity, acting on carbon-nitrogen (but not peptide) bonds"/>
    <property type="evidence" value="ECO:0007669"/>
    <property type="project" value="InterPro"/>
</dbReference>
<dbReference type="Proteomes" id="UP000032900">
    <property type="component" value="Unassembled WGS sequence"/>
</dbReference>
<evidence type="ECO:0000256" key="1">
    <source>
        <dbReference type="ARBA" id="ARBA00001947"/>
    </source>
</evidence>
<organism evidence="3 4">
    <name type="scientific">Geofilum rubicundum JCM 15548</name>
    <dbReference type="NCBI Taxonomy" id="1236989"/>
    <lineage>
        <taxon>Bacteria</taxon>
        <taxon>Pseudomonadati</taxon>
        <taxon>Bacteroidota</taxon>
        <taxon>Bacteroidia</taxon>
        <taxon>Marinilabiliales</taxon>
        <taxon>Marinilabiliaceae</taxon>
        <taxon>Geofilum</taxon>
    </lineage>
</organism>
<dbReference type="InterPro" id="IPR011059">
    <property type="entry name" value="Metal-dep_hydrolase_composite"/>
</dbReference>
<name>A0A0E9M0Q4_9BACT</name>
<proteinExistence type="predicted"/>
<dbReference type="SUPFAM" id="SSF51338">
    <property type="entry name" value="Composite domain of metallo-dependent hydrolases"/>
    <property type="match status" value="2"/>
</dbReference>
<dbReference type="AlphaFoldDB" id="A0A0E9M0Q4"/>
<evidence type="ECO:0000313" key="4">
    <source>
        <dbReference type="Proteomes" id="UP000032900"/>
    </source>
</evidence>
<comment type="caution">
    <text evidence="3">The sequence shown here is derived from an EMBL/GenBank/DDBJ whole genome shotgun (WGS) entry which is preliminary data.</text>
</comment>
<protein>
    <submittedName>
        <fullName evidence="3">Dihydropyrimidinase</fullName>
    </submittedName>
</protein>
<dbReference type="RefSeq" id="WP_062126786.1">
    <property type="nucleotide sequence ID" value="NZ_BAZW01000037.1"/>
</dbReference>
<dbReference type="EMBL" id="BAZW01000037">
    <property type="protein sequence ID" value="GAO31079.1"/>
    <property type="molecule type" value="Genomic_DNA"/>
</dbReference>
<keyword evidence="4" id="KW-1185">Reference proteome</keyword>